<dbReference type="Pfam" id="PF11716">
    <property type="entry name" value="MDMPI_N"/>
    <property type="match status" value="1"/>
</dbReference>
<gene>
    <name evidence="3" type="ORF">QP939_46915</name>
</gene>
<dbReference type="Proteomes" id="UP001227101">
    <property type="component" value="Chromosome"/>
</dbReference>
<evidence type="ECO:0000313" key="4">
    <source>
        <dbReference type="Proteomes" id="UP001227101"/>
    </source>
</evidence>
<evidence type="ECO:0000313" key="3">
    <source>
        <dbReference type="EMBL" id="WIV56252.1"/>
    </source>
</evidence>
<name>A0ABY8XKW8_9PSEU</name>
<dbReference type="InterPro" id="IPR017518">
    <property type="entry name" value="CHP03084"/>
</dbReference>
<dbReference type="InterPro" id="IPR013917">
    <property type="entry name" value="tRNA_wybutosine-synth"/>
</dbReference>
<keyword evidence="4" id="KW-1185">Reference proteome</keyword>
<accession>A0ABY8XKW8</accession>
<evidence type="ECO:0000259" key="1">
    <source>
        <dbReference type="Pfam" id="PF08608"/>
    </source>
</evidence>
<protein>
    <submittedName>
        <fullName evidence="3">TIGR03084 family metal-binding protein</fullName>
    </submittedName>
</protein>
<evidence type="ECO:0000259" key="2">
    <source>
        <dbReference type="Pfam" id="PF11716"/>
    </source>
</evidence>
<dbReference type="RefSeq" id="WP_285453350.1">
    <property type="nucleotide sequence ID" value="NZ_CP127173.1"/>
</dbReference>
<dbReference type="NCBIfam" id="TIGR03083">
    <property type="entry name" value="maleylpyruvate isomerase family mycothiol-dependent enzyme"/>
    <property type="match status" value="1"/>
</dbReference>
<proteinExistence type="predicted"/>
<dbReference type="InterPro" id="IPR017517">
    <property type="entry name" value="Maleyloyr_isom"/>
</dbReference>
<dbReference type="EMBL" id="CP127173">
    <property type="protein sequence ID" value="WIV56252.1"/>
    <property type="molecule type" value="Genomic_DNA"/>
</dbReference>
<organism evidence="3 4">
    <name type="scientific">Amycolatopsis nalaikhensis</name>
    <dbReference type="NCBI Taxonomy" id="715472"/>
    <lineage>
        <taxon>Bacteria</taxon>
        <taxon>Bacillati</taxon>
        <taxon>Actinomycetota</taxon>
        <taxon>Actinomycetes</taxon>
        <taxon>Pseudonocardiales</taxon>
        <taxon>Pseudonocardiaceae</taxon>
        <taxon>Amycolatopsis</taxon>
    </lineage>
</organism>
<dbReference type="SUPFAM" id="SSF109854">
    <property type="entry name" value="DinB/YfiT-like putative metalloenzymes"/>
    <property type="match status" value="1"/>
</dbReference>
<sequence>MAVSLDALLDDLLAEAADVDAMIGPLDDAGIARPTPAAGWTIRDQVTHLAFFDEAATRAAVDPGGFREEASALMADGMDFPDRVAVQHAGLRAAETRAWFARARAGFVTAFRGRDPRARLPWYGPDMSVASSVTARIMETWAHGQDIADALGVTRPATDRLRHIAHLGVSTTAFSFRLNGREVPTAPIRVELRAPSGPLWTWGDADAADRVEGTALDFCLTVTQRRHVDDTGLVVTGPVAREWIGIAQAFAGAPGPGRERSHA</sequence>
<dbReference type="Pfam" id="PF08608">
    <property type="entry name" value="Wyosine_form"/>
    <property type="match status" value="1"/>
</dbReference>
<dbReference type="Gene3D" id="1.20.120.450">
    <property type="entry name" value="dinb family like domain"/>
    <property type="match status" value="1"/>
</dbReference>
<feature type="domain" description="Mycothiol-dependent maleylpyruvate isomerase metal-binding" evidence="2">
    <location>
        <begin position="13"/>
        <end position="148"/>
    </location>
</feature>
<dbReference type="NCBIfam" id="TIGR03084">
    <property type="entry name" value="TIGR03084 family metal-binding protein"/>
    <property type="match status" value="1"/>
</dbReference>
<feature type="domain" description="tRNA wybutosine-synthesis" evidence="1">
    <location>
        <begin position="185"/>
        <end position="230"/>
    </location>
</feature>
<dbReference type="InterPro" id="IPR034660">
    <property type="entry name" value="DinB/YfiT-like"/>
</dbReference>
<dbReference type="InterPro" id="IPR024344">
    <property type="entry name" value="MDMPI_metal-binding"/>
</dbReference>
<reference evidence="3 4" key="1">
    <citation type="submission" date="2023-06" db="EMBL/GenBank/DDBJ databases">
        <authorList>
            <person name="Oyuntsetseg B."/>
            <person name="Kim S.B."/>
        </authorList>
    </citation>
    <scope>NUCLEOTIDE SEQUENCE [LARGE SCALE GENOMIC DNA]</scope>
    <source>
        <strain evidence="3 4">2-2</strain>
    </source>
</reference>